<protein>
    <submittedName>
        <fullName evidence="2">Uncharacterized protein</fullName>
    </submittedName>
</protein>
<feature type="region of interest" description="Disordered" evidence="1">
    <location>
        <begin position="85"/>
        <end position="107"/>
    </location>
</feature>
<reference evidence="2" key="1">
    <citation type="submission" date="2023-06" db="EMBL/GenBank/DDBJ databases">
        <authorList>
            <consortium name="Lawrence Berkeley National Laboratory"/>
            <person name="Ahrendt S."/>
            <person name="Sahu N."/>
            <person name="Indic B."/>
            <person name="Wong-Bajracharya J."/>
            <person name="Merenyi Z."/>
            <person name="Ke H.-M."/>
            <person name="Monk M."/>
            <person name="Kocsube S."/>
            <person name="Drula E."/>
            <person name="Lipzen A."/>
            <person name="Balint B."/>
            <person name="Henrissat B."/>
            <person name="Andreopoulos B."/>
            <person name="Martin F.M."/>
            <person name="Harder C.B."/>
            <person name="Rigling D."/>
            <person name="Ford K.L."/>
            <person name="Foster G.D."/>
            <person name="Pangilinan J."/>
            <person name="Papanicolaou A."/>
            <person name="Barry K."/>
            <person name="LaButti K."/>
            <person name="Viragh M."/>
            <person name="Koriabine M."/>
            <person name="Yan M."/>
            <person name="Riley R."/>
            <person name="Champramary S."/>
            <person name="Plett K.L."/>
            <person name="Tsai I.J."/>
            <person name="Slot J."/>
            <person name="Sipos G."/>
            <person name="Plett J."/>
            <person name="Nagy L.G."/>
            <person name="Grigoriev I.V."/>
        </authorList>
    </citation>
    <scope>NUCLEOTIDE SEQUENCE</scope>
    <source>
        <strain evidence="2">HWK02</strain>
    </source>
</reference>
<proteinExistence type="predicted"/>
<dbReference type="AlphaFoldDB" id="A0AA39PB33"/>
<name>A0AA39PB33_9AGAR</name>
<sequence>MVENIEVALVEVRETELLCHQSHTRTLVECLQNAGSTVVKKVSLSALKKKKRVPFESLQHEVTVQNEVDDIANIQNDADIVMGSVASHDSSSEPNLTAQPDDEPFIEPVDQPEPILGRFWRTRMIPRHLFDYIPSKDAKAMAQYAPLKPPPPLPKNHHKSPPLIPEPLPEPLPSPQPDLYIDTEPDLFGVFKRYKDCMPSTCPDEAMTLNSIADAPTFSIAPDPSMKPDPTSVYGQNIGSTNFTDPSSNSDSPPWFSPFLNASVCRLMRWFYSSTMKMLGDLNWLIHEVILMPDFHKSDLSQFNAAREAERLDKPDLSTSDNASPFQHDGWTEDFVSLPLPPPNAHSVPQDTCPEVKIPNVWHRSLIDIIQTAFQDPQFNDFHIKGFMQMWYPPGCKNAE</sequence>
<evidence type="ECO:0000313" key="3">
    <source>
        <dbReference type="Proteomes" id="UP001175228"/>
    </source>
</evidence>
<feature type="region of interest" description="Disordered" evidence="1">
    <location>
        <begin position="146"/>
        <end position="169"/>
    </location>
</feature>
<organism evidence="2 3">
    <name type="scientific">Armillaria luteobubalina</name>
    <dbReference type="NCBI Taxonomy" id="153913"/>
    <lineage>
        <taxon>Eukaryota</taxon>
        <taxon>Fungi</taxon>
        <taxon>Dikarya</taxon>
        <taxon>Basidiomycota</taxon>
        <taxon>Agaricomycotina</taxon>
        <taxon>Agaricomycetes</taxon>
        <taxon>Agaricomycetidae</taxon>
        <taxon>Agaricales</taxon>
        <taxon>Marasmiineae</taxon>
        <taxon>Physalacriaceae</taxon>
        <taxon>Armillaria</taxon>
    </lineage>
</organism>
<feature type="compositionally biased region" description="Polar residues" evidence="1">
    <location>
        <begin position="87"/>
        <end position="98"/>
    </location>
</feature>
<comment type="caution">
    <text evidence="2">The sequence shown here is derived from an EMBL/GenBank/DDBJ whole genome shotgun (WGS) entry which is preliminary data.</text>
</comment>
<dbReference type="EMBL" id="JAUEPU010000079">
    <property type="protein sequence ID" value="KAK0480955.1"/>
    <property type="molecule type" value="Genomic_DNA"/>
</dbReference>
<gene>
    <name evidence="2" type="ORF">EDD18DRAFT_1113396</name>
</gene>
<accession>A0AA39PB33</accession>
<evidence type="ECO:0000313" key="2">
    <source>
        <dbReference type="EMBL" id="KAK0480955.1"/>
    </source>
</evidence>
<dbReference type="Proteomes" id="UP001175228">
    <property type="component" value="Unassembled WGS sequence"/>
</dbReference>
<evidence type="ECO:0000256" key="1">
    <source>
        <dbReference type="SAM" id="MobiDB-lite"/>
    </source>
</evidence>
<keyword evidence="3" id="KW-1185">Reference proteome</keyword>